<comment type="caution">
    <text evidence="1">The sequence shown here is derived from an EMBL/GenBank/DDBJ whole genome shotgun (WGS) entry which is preliminary data.</text>
</comment>
<dbReference type="Proteomes" id="UP001162162">
    <property type="component" value="Unassembled WGS sequence"/>
</dbReference>
<accession>A0AAV8Z1H4</accession>
<reference evidence="1" key="1">
    <citation type="journal article" date="2023" name="Insect Mol. Biol.">
        <title>Genome sequencing provides insights into the evolution of gene families encoding plant cell wall-degrading enzymes in longhorned beetles.</title>
        <authorList>
            <person name="Shin N.R."/>
            <person name="Okamura Y."/>
            <person name="Kirsch R."/>
            <person name="Pauchet Y."/>
        </authorList>
    </citation>
    <scope>NUCLEOTIDE SEQUENCE</scope>
    <source>
        <strain evidence="1">AMC_N1</strain>
    </source>
</reference>
<dbReference type="EMBL" id="JAPWTK010000027">
    <property type="protein sequence ID" value="KAJ8956914.1"/>
    <property type="molecule type" value="Genomic_DNA"/>
</dbReference>
<gene>
    <name evidence="1" type="ORF">NQ318_014332</name>
</gene>
<evidence type="ECO:0000313" key="1">
    <source>
        <dbReference type="EMBL" id="KAJ8956914.1"/>
    </source>
</evidence>
<organism evidence="1 2">
    <name type="scientific">Aromia moschata</name>
    <dbReference type="NCBI Taxonomy" id="1265417"/>
    <lineage>
        <taxon>Eukaryota</taxon>
        <taxon>Metazoa</taxon>
        <taxon>Ecdysozoa</taxon>
        <taxon>Arthropoda</taxon>
        <taxon>Hexapoda</taxon>
        <taxon>Insecta</taxon>
        <taxon>Pterygota</taxon>
        <taxon>Neoptera</taxon>
        <taxon>Endopterygota</taxon>
        <taxon>Coleoptera</taxon>
        <taxon>Polyphaga</taxon>
        <taxon>Cucujiformia</taxon>
        <taxon>Chrysomeloidea</taxon>
        <taxon>Cerambycidae</taxon>
        <taxon>Cerambycinae</taxon>
        <taxon>Callichromatini</taxon>
        <taxon>Aromia</taxon>
    </lineage>
</organism>
<evidence type="ECO:0000313" key="2">
    <source>
        <dbReference type="Proteomes" id="UP001162162"/>
    </source>
</evidence>
<name>A0AAV8Z1H4_9CUCU</name>
<protein>
    <recommendedName>
        <fullName evidence="3">Transposase</fullName>
    </recommendedName>
</protein>
<dbReference type="AlphaFoldDB" id="A0AAV8Z1H4"/>
<proteinExistence type="predicted"/>
<keyword evidence="2" id="KW-1185">Reference proteome</keyword>
<sequence>MVTLKGTRFECVEAVKAKATDVLNQLTEADFQHCFQWKSRMERSRDDRQGGGRIGDEKT</sequence>
<evidence type="ECO:0008006" key="3">
    <source>
        <dbReference type="Google" id="ProtNLM"/>
    </source>
</evidence>